<dbReference type="InterPro" id="IPR012334">
    <property type="entry name" value="Pectin_lyas_fold"/>
</dbReference>
<dbReference type="PANTHER" id="PTHR22990">
    <property type="entry name" value="F-BOX ONLY PROTEIN"/>
    <property type="match status" value="1"/>
</dbReference>
<dbReference type="AlphaFoldDB" id="A0A3Q9QXP6"/>
<dbReference type="STRING" id="1193713.GCA_001636315_02404"/>
<feature type="transmembrane region" description="Helical" evidence="4">
    <location>
        <begin position="414"/>
        <end position="431"/>
    </location>
</feature>
<keyword evidence="2" id="KW-0677">Repeat</keyword>
<dbReference type="EMBL" id="CP022572">
    <property type="protein sequence ID" value="AZU64668.1"/>
    <property type="molecule type" value="Genomic_DNA"/>
</dbReference>
<dbReference type="RefSeq" id="WP_127489481.1">
    <property type="nucleotide sequence ID" value="NZ_CP022572.1"/>
</dbReference>
<dbReference type="InterPro" id="IPR026464">
    <property type="entry name" value="NosD_copper_fam"/>
</dbReference>
<dbReference type="NCBIfam" id="TIGR04247">
    <property type="entry name" value="NosD_copper_fam"/>
    <property type="match status" value="1"/>
</dbReference>
<evidence type="ECO:0000313" key="7">
    <source>
        <dbReference type="Proteomes" id="UP000282892"/>
    </source>
</evidence>
<evidence type="ECO:0000256" key="3">
    <source>
        <dbReference type="ARBA" id="ARBA00022786"/>
    </source>
</evidence>
<accession>A0A3Q9QXP6</accession>
<evidence type="ECO:0000259" key="5">
    <source>
        <dbReference type="SMART" id="SM00722"/>
    </source>
</evidence>
<dbReference type="Proteomes" id="UP000282892">
    <property type="component" value="Chromosome"/>
</dbReference>
<keyword evidence="4" id="KW-0472">Membrane</keyword>
<evidence type="ECO:0000256" key="4">
    <source>
        <dbReference type="SAM" id="Phobius"/>
    </source>
</evidence>
<dbReference type="InterPro" id="IPR022441">
    <property type="entry name" value="Para_beta_helix_rpt-2"/>
</dbReference>
<dbReference type="InterPro" id="IPR051550">
    <property type="entry name" value="SCF-Subunits/Alg-Epimerases"/>
</dbReference>
<dbReference type="InterPro" id="IPR007742">
    <property type="entry name" value="NosD_dom"/>
</dbReference>
<dbReference type="SUPFAM" id="SSF51126">
    <property type="entry name" value="Pectin lyase-like"/>
    <property type="match status" value="1"/>
</dbReference>
<keyword evidence="3" id="KW-0833">Ubl conjugation pathway</keyword>
<dbReference type="OrthoDB" id="159063at2"/>
<reference evidence="6 7" key="1">
    <citation type="submission" date="2017-07" db="EMBL/GenBank/DDBJ databases">
        <title>The complete genome sequence of Bacillus mesonae strain H20-5, an efficient strain improving plant abiotic stress resistance.</title>
        <authorList>
            <person name="Kim S.Y."/>
            <person name="Song H."/>
            <person name="Sang M.K."/>
            <person name="Weon H.-Y."/>
            <person name="Song J."/>
        </authorList>
    </citation>
    <scope>NUCLEOTIDE SEQUENCE [LARGE SCALE GENOMIC DNA]</scope>
    <source>
        <strain evidence="6 7">H20-5</strain>
    </source>
</reference>
<proteinExistence type="predicted"/>
<feature type="domain" description="Carbohydrate-binding/sugar hydrolysis" evidence="5">
    <location>
        <begin position="35"/>
        <end position="183"/>
    </location>
</feature>
<protein>
    <submittedName>
        <fullName evidence="6">Copper-binding protein</fullName>
    </submittedName>
</protein>
<keyword evidence="7" id="KW-1185">Reference proteome</keyword>
<sequence length="450" mass="50566">MKKTTLLFLVFSLILFIKPEEKMAAENLQATIDSMKKGAVLKLENKTYEGNIVIDKPLTLIGQKHTVIKGDGTGNVISVKAPHVKLKNLTVTHSSMNRNSSEEYAAIKVYTNGNTIEHITIRHSFHGIYLSKAYHNIVRYNDIKGMGKGEIAAQGNGLHVFYAKNNLLSHNRIEGTRDGMFFDYANDNKSYDNNISNTRYGLHYMYSDGNIFKRNTFTMNTGGAAVMNSNHLTLDDNQFIVNYGNQSFGLLLLQANDNHIENNTFYMNQRGLYIDQATRNLIKHNRIIQNQIGIELWASSNDQIFTLNQISDNTIPAVTIGGKGERNAWSRKGLGNDWGSSFPLTDLNQDGIGDFPITYYSSLHQLIEDQELTNLFLKSPAISIYEKINASQNDDEVMFRDAHPLVPAKASHSVALWVVIGLLAAAFGIFIRERRKYALHLEGMEGKHKG</sequence>
<dbReference type="InterPro" id="IPR006633">
    <property type="entry name" value="Carb-bd_sugar_hydrolysis-dom"/>
</dbReference>
<dbReference type="InterPro" id="IPR011050">
    <property type="entry name" value="Pectin_lyase_fold/virulence"/>
</dbReference>
<dbReference type="NCBIfam" id="TIGR03804">
    <property type="entry name" value="para_beta_helix"/>
    <property type="match status" value="2"/>
</dbReference>
<comment type="pathway">
    <text evidence="1">Protein modification; protein ubiquitination.</text>
</comment>
<keyword evidence="4" id="KW-1133">Transmembrane helix</keyword>
<keyword evidence="4" id="KW-0812">Transmembrane</keyword>
<evidence type="ECO:0000256" key="1">
    <source>
        <dbReference type="ARBA" id="ARBA00004906"/>
    </source>
</evidence>
<dbReference type="InterPro" id="IPR006626">
    <property type="entry name" value="PbH1"/>
</dbReference>
<dbReference type="Pfam" id="PF05048">
    <property type="entry name" value="NosD"/>
    <property type="match status" value="1"/>
</dbReference>
<dbReference type="KEGG" id="nmk:CHR53_27445"/>
<organism evidence="6 7">
    <name type="scientific">Neobacillus mesonae</name>
    <dbReference type="NCBI Taxonomy" id="1193713"/>
    <lineage>
        <taxon>Bacteria</taxon>
        <taxon>Bacillati</taxon>
        <taxon>Bacillota</taxon>
        <taxon>Bacilli</taxon>
        <taxon>Bacillales</taxon>
        <taxon>Bacillaceae</taxon>
        <taxon>Neobacillus</taxon>
    </lineage>
</organism>
<dbReference type="SMART" id="SM00722">
    <property type="entry name" value="CASH"/>
    <property type="match status" value="1"/>
</dbReference>
<dbReference type="Gene3D" id="2.160.20.10">
    <property type="entry name" value="Single-stranded right-handed beta-helix, Pectin lyase-like"/>
    <property type="match status" value="2"/>
</dbReference>
<name>A0A3Q9QXP6_9BACI</name>
<gene>
    <name evidence="6" type="ORF">CHR53_27445</name>
</gene>
<dbReference type="PANTHER" id="PTHR22990:SF15">
    <property type="entry name" value="F-BOX ONLY PROTEIN 10"/>
    <property type="match status" value="1"/>
</dbReference>
<evidence type="ECO:0000256" key="2">
    <source>
        <dbReference type="ARBA" id="ARBA00022737"/>
    </source>
</evidence>
<evidence type="ECO:0000313" key="6">
    <source>
        <dbReference type="EMBL" id="AZU64668.1"/>
    </source>
</evidence>
<dbReference type="SMART" id="SM00710">
    <property type="entry name" value="PbH1"/>
    <property type="match status" value="8"/>
</dbReference>